<dbReference type="Pfam" id="PF03468">
    <property type="entry name" value="XS"/>
    <property type="match status" value="1"/>
</dbReference>
<feature type="domain" description="Factor of DNA methylation 1-5/IDN2" evidence="5">
    <location>
        <begin position="501"/>
        <end position="632"/>
    </location>
</feature>
<dbReference type="Pfam" id="PF03469">
    <property type="entry name" value="XH"/>
    <property type="match status" value="1"/>
</dbReference>
<keyword evidence="2" id="KW-0943">RNA-mediated gene silencing</keyword>
<dbReference type="InterPro" id="IPR005379">
    <property type="entry name" value="FDM1-5/IDN2_XH"/>
</dbReference>
<reference evidence="7 8" key="1">
    <citation type="submission" date="2024-01" db="EMBL/GenBank/DDBJ databases">
        <title>The complete chloroplast genome sequence of Lithospermum erythrorhizon: insights into the phylogenetic relationship among Boraginaceae species and the maternal lineages of purple gromwells.</title>
        <authorList>
            <person name="Okada T."/>
            <person name="Watanabe K."/>
        </authorList>
    </citation>
    <scope>NUCLEOTIDE SEQUENCE [LARGE SCALE GENOMIC DNA]</scope>
</reference>
<dbReference type="Gene3D" id="3.30.70.2890">
    <property type="entry name" value="XS domain"/>
    <property type="match status" value="1"/>
</dbReference>
<dbReference type="AlphaFoldDB" id="A0AAV3QGB0"/>
<gene>
    <name evidence="7" type="ORF">LIER_39278</name>
</gene>
<evidence type="ECO:0000259" key="6">
    <source>
        <dbReference type="Pfam" id="PF03470"/>
    </source>
</evidence>
<dbReference type="InterPro" id="IPR045177">
    <property type="entry name" value="FDM1-5/IDN2"/>
</dbReference>
<organism evidence="7 8">
    <name type="scientific">Lithospermum erythrorhizon</name>
    <name type="common">Purple gromwell</name>
    <name type="synonym">Lithospermum officinale var. erythrorhizon</name>
    <dbReference type="NCBI Taxonomy" id="34254"/>
    <lineage>
        <taxon>Eukaryota</taxon>
        <taxon>Viridiplantae</taxon>
        <taxon>Streptophyta</taxon>
        <taxon>Embryophyta</taxon>
        <taxon>Tracheophyta</taxon>
        <taxon>Spermatophyta</taxon>
        <taxon>Magnoliopsida</taxon>
        <taxon>eudicotyledons</taxon>
        <taxon>Gunneridae</taxon>
        <taxon>Pentapetalae</taxon>
        <taxon>asterids</taxon>
        <taxon>lamiids</taxon>
        <taxon>Boraginales</taxon>
        <taxon>Boraginaceae</taxon>
        <taxon>Boraginoideae</taxon>
        <taxon>Lithospermeae</taxon>
        <taxon>Lithospermum</taxon>
    </lineage>
</organism>
<dbReference type="InterPro" id="IPR005380">
    <property type="entry name" value="XS_domain"/>
</dbReference>
<dbReference type="Pfam" id="PF03470">
    <property type="entry name" value="zf-XS"/>
    <property type="match status" value="1"/>
</dbReference>
<name>A0AAV3QGB0_LITER</name>
<accession>A0AAV3QGB0</accession>
<evidence type="ECO:0000256" key="3">
    <source>
        <dbReference type="SAM" id="Coils"/>
    </source>
</evidence>
<dbReference type="PANTHER" id="PTHR21596:SF3">
    <property type="entry name" value="FACTOR OF DNA METHYLATION 1-RELATED"/>
    <property type="match status" value="1"/>
</dbReference>
<dbReference type="EMBL" id="BAABME010020865">
    <property type="protein sequence ID" value="GAA0161675.1"/>
    <property type="molecule type" value="Genomic_DNA"/>
</dbReference>
<evidence type="ECO:0000259" key="4">
    <source>
        <dbReference type="Pfam" id="PF03468"/>
    </source>
</evidence>
<dbReference type="PANTHER" id="PTHR21596">
    <property type="entry name" value="RIBONUCLEASE P SUBUNIT P38"/>
    <property type="match status" value="1"/>
</dbReference>
<evidence type="ECO:0000313" key="8">
    <source>
        <dbReference type="Proteomes" id="UP001454036"/>
    </source>
</evidence>
<evidence type="ECO:0000256" key="1">
    <source>
        <dbReference type="ARBA" id="ARBA00023054"/>
    </source>
</evidence>
<feature type="domain" description="Zinc finger-XS" evidence="6">
    <location>
        <begin position="43"/>
        <end position="85"/>
    </location>
</feature>
<proteinExistence type="predicted"/>
<comment type="caution">
    <text evidence="7">The sequence shown here is derived from an EMBL/GenBank/DDBJ whole genome shotgun (WGS) entry which is preliminary data.</text>
</comment>
<evidence type="ECO:0000313" key="7">
    <source>
        <dbReference type="EMBL" id="GAA0161675.1"/>
    </source>
</evidence>
<dbReference type="Proteomes" id="UP001454036">
    <property type="component" value="Unassembled WGS sequence"/>
</dbReference>
<keyword evidence="8" id="KW-1185">Reference proteome</keyword>
<dbReference type="InterPro" id="IPR038588">
    <property type="entry name" value="XS_domain_sf"/>
</dbReference>
<dbReference type="InterPro" id="IPR005381">
    <property type="entry name" value="Znf-XS_domain"/>
</dbReference>
<feature type="coiled-coil region" evidence="3">
    <location>
        <begin position="310"/>
        <end position="482"/>
    </location>
</feature>
<dbReference type="GO" id="GO:0080188">
    <property type="term" value="P:gene silencing by siRNA-directed DNA methylation"/>
    <property type="evidence" value="ECO:0007669"/>
    <property type="project" value="InterPro"/>
</dbReference>
<keyword evidence="1 3" id="KW-0175">Coiled coil</keyword>
<protein>
    <submittedName>
        <fullName evidence="7">Endoribonuclease</fullName>
    </submittedName>
</protein>
<sequence length="633" mass="73869">MDGSSDDLSDLSESDVEEYMEKPYQELLTGKYKVKGPNNTLRCPFCAGKKKQDYKYKDLMQHATGAGKLSSNRSAIQKGNHLALAKYLEKDLANEAEPQPERMVAAQAAAKGEEAELYCYPWTGIVVNILRGLNNEEDANSSGYWLNKFDKFKPLDVKVFWDGDNKVAQGVLKFENDWKGFNKAMEFEKSFETNRHSKKEWKTFAETPGLGIYGWFARADDYKSEGLVGSYLRENGVLKTVLDIIKEAEDDRNKVVASLASEIELRNANLDEMQIKYNLKTLDLNRALVEKDSLHRSFCEETRNLQYAALNNVTRILDEQERLHAQLQKRKTELNSWRRELDKREALTERDRQKLEEEKQKNDMMNNELHMASEEQMRADENVLRLLEEQKKEKETALKKILDLERDLDAKQRLEMYIEELKGKIEVMKHLGDDEAVQRKLKELNEELEEKNEEMQGVEDMYKTLLTKERQSNDELETARKELIEGLKEMLTSNRCHVGIKRMGELDEKTFQRVCKERFAPAEAEIKAMELCSLWQEKLKDSTWHPFKTIKIDESRVEKVLDEEDEILKNLKEEWGDTVYESVTGTLQEIEEYNPSGRYPIAELWSFKDDRKATLKEVISYILKQIKLAKRKK</sequence>
<evidence type="ECO:0000259" key="5">
    <source>
        <dbReference type="Pfam" id="PF03469"/>
    </source>
</evidence>
<evidence type="ECO:0000256" key="2">
    <source>
        <dbReference type="ARBA" id="ARBA00023158"/>
    </source>
</evidence>
<feature type="domain" description="XS" evidence="4">
    <location>
        <begin position="116"/>
        <end position="224"/>
    </location>
</feature>